<evidence type="ECO:0000259" key="5">
    <source>
        <dbReference type="PROSITE" id="PS50893"/>
    </source>
</evidence>
<name>A0A0C3BAE0_SERVB</name>
<evidence type="ECO:0000256" key="4">
    <source>
        <dbReference type="SAM" id="MobiDB-lite"/>
    </source>
</evidence>
<keyword evidence="1" id="KW-0547">Nucleotide-binding</keyword>
<dbReference type="Pfam" id="PF00005">
    <property type="entry name" value="ABC_tran"/>
    <property type="match status" value="1"/>
</dbReference>
<feature type="region of interest" description="Disordered" evidence="4">
    <location>
        <begin position="399"/>
        <end position="438"/>
    </location>
</feature>
<sequence length="595" mass="67001">MDLITLQRKDVQSKLNKTTETFLGDRIWSDFGELVSQGTGLLEIGSQAYFLANFFRAQENGWALAAVCVLPQVTRGLMYSDDFGGVWFAHAINKAYLRLRSVGDTAQDKTFFEEIISSGLGRYLQTEYHKAMDQLGETPYGHIYQILWEERSLWKDAINIGLQDASLVYYLLAVAIKPSSFSLTSLTVMRESANSFAWTIWRLFDKDNSLSEKIRFIQDYYSLLELENAMKDGFTPYPAPDAMESEGMKIEFREVSMKYPHSTSYALRNVSFTIPAGATVILVGANGSGKTTTVSLLSRLLDVTSGEILIDDRPITSFQVQTVRDAQAILRQKYQHFPFSIRENIGMGDPNWLQGKGEDALVSKIDERVLRAATLGGADEIIEEISGMDKKRADALRNLESKSKRNRRMTPLAISKSQVPEPETNDAQGQEKSGWDVNVTPPTTWEGSWQLRGSKLADMSEEVEKVLELSGGQWQRLALARLFMRAEMDSIRLVCTDEPSAALDPKAEFGMTSRVRLVDAYRLAEVFQRLRGLKGRKTTKVFITHRFGHLTKHADFILCLKKGELVEAGTHDELMQANGEYAMLYNIQAQAFQTS</sequence>
<keyword evidence="7" id="KW-1185">Reference proteome</keyword>
<dbReference type="InterPro" id="IPR039421">
    <property type="entry name" value="Type_1_exporter"/>
</dbReference>
<dbReference type="GO" id="GO:0005524">
    <property type="term" value="F:ATP binding"/>
    <property type="evidence" value="ECO:0007669"/>
    <property type="project" value="UniProtKB-KW"/>
</dbReference>
<dbReference type="AlphaFoldDB" id="A0A0C3BAE0"/>
<dbReference type="PANTHER" id="PTHR24221:SF654">
    <property type="entry name" value="ATP-BINDING CASSETTE SUB-FAMILY B MEMBER 6"/>
    <property type="match status" value="1"/>
</dbReference>
<dbReference type="Proteomes" id="UP000054097">
    <property type="component" value="Unassembled WGS sequence"/>
</dbReference>
<gene>
    <name evidence="6" type="ORF">M408DRAFT_127791</name>
</gene>
<evidence type="ECO:0000313" key="6">
    <source>
        <dbReference type="EMBL" id="KIM29074.1"/>
    </source>
</evidence>
<feature type="domain" description="ABC transporter" evidence="5">
    <location>
        <begin position="250"/>
        <end position="587"/>
    </location>
</feature>
<accession>A0A0C3BAE0</accession>
<dbReference type="SMART" id="SM00382">
    <property type="entry name" value="AAA"/>
    <property type="match status" value="1"/>
</dbReference>
<evidence type="ECO:0000256" key="2">
    <source>
        <dbReference type="ARBA" id="ARBA00022840"/>
    </source>
</evidence>
<evidence type="ECO:0000256" key="1">
    <source>
        <dbReference type="ARBA" id="ARBA00022741"/>
    </source>
</evidence>
<reference evidence="7" key="2">
    <citation type="submission" date="2015-01" db="EMBL/GenBank/DDBJ databases">
        <title>Evolutionary Origins and Diversification of the Mycorrhizal Mutualists.</title>
        <authorList>
            <consortium name="DOE Joint Genome Institute"/>
            <consortium name="Mycorrhizal Genomics Consortium"/>
            <person name="Kohler A."/>
            <person name="Kuo A."/>
            <person name="Nagy L.G."/>
            <person name="Floudas D."/>
            <person name="Copeland A."/>
            <person name="Barry K.W."/>
            <person name="Cichocki N."/>
            <person name="Veneault-Fourrey C."/>
            <person name="LaButti K."/>
            <person name="Lindquist E.A."/>
            <person name="Lipzen A."/>
            <person name="Lundell T."/>
            <person name="Morin E."/>
            <person name="Murat C."/>
            <person name="Riley R."/>
            <person name="Ohm R."/>
            <person name="Sun H."/>
            <person name="Tunlid A."/>
            <person name="Henrissat B."/>
            <person name="Grigoriev I.V."/>
            <person name="Hibbett D.S."/>
            <person name="Martin F."/>
        </authorList>
    </citation>
    <scope>NUCLEOTIDE SEQUENCE [LARGE SCALE GENOMIC DNA]</scope>
    <source>
        <strain evidence="7">MAFF 305830</strain>
    </source>
</reference>
<reference evidence="6 7" key="1">
    <citation type="submission" date="2014-04" db="EMBL/GenBank/DDBJ databases">
        <authorList>
            <consortium name="DOE Joint Genome Institute"/>
            <person name="Kuo A."/>
            <person name="Zuccaro A."/>
            <person name="Kohler A."/>
            <person name="Nagy L.G."/>
            <person name="Floudas D."/>
            <person name="Copeland A."/>
            <person name="Barry K.W."/>
            <person name="Cichocki N."/>
            <person name="Veneault-Fourrey C."/>
            <person name="LaButti K."/>
            <person name="Lindquist E.A."/>
            <person name="Lipzen A."/>
            <person name="Lundell T."/>
            <person name="Morin E."/>
            <person name="Murat C."/>
            <person name="Sun H."/>
            <person name="Tunlid A."/>
            <person name="Henrissat B."/>
            <person name="Grigoriev I.V."/>
            <person name="Hibbett D.S."/>
            <person name="Martin F."/>
            <person name="Nordberg H.P."/>
            <person name="Cantor M.N."/>
            <person name="Hua S.X."/>
        </authorList>
    </citation>
    <scope>NUCLEOTIDE SEQUENCE [LARGE SCALE GENOMIC DNA]</scope>
    <source>
        <strain evidence="6 7">MAFF 305830</strain>
    </source>
</reference>
<dbReference type="PROSITE" id="PS00211">
    <property type="entry name" value="ABC_TRANSPORTER_1"/>
    <property type="match status" value="1"/>
</dbReference>
<dbReference type="GO" id="GO:0016887">
    <property type="term" value="F:ATP hydrolysis activity"/>
    <property type="evidence" value="ECO:0007669"/>
    <property type="project" value="InterPro"/>
</dbReference>
<dbReference type="OrthoDB" id="6500128at2759"/>
<evidence type="ECO:0000313" key="7">
    <source>
        <dbReference type="Proteomes" id="UP000054097"/>
    </source>
</evidence>
<dbReference type="SUPFAM" id="SSF52540">
    <property type="entry name" value="P-loop containing nucleoside triphosphate hydrolases"/>
    <property type="match status" value="1"/>
</dbReference>
<dbReference type="Gene3D" id="3.40.50.300">
    <property type="entry name" value="P-loop containing nucleotide triphosphate hydrolases"/>
    <property type="match status" value="2"/>
</dbReference>
<dbReference type="InterPro" id="IPR003439">
    <property type="entry name" value="ABC_transporter-like_ATP-bd"/>
</dbReference>
<dbReference type="PROSITE" id="PS50893">
    <property type="entry name" value="ABC_TRANSPORTER_2"/>
    <property type="match status" value="1"/>
</dbReference>
<comment type="similarity">
    <text evidence="3">Belongs to the ABC transporter superfamily. ABCB family. Heavy Metal importer (TC 3.A.1.210) subfamily.</text>
</comment>
<proteinExistence type="inferred from homology"/>
<dbReference type="HOGENOM" id="CLU_000604_63_1_1"/>
<dbReference type="EMBL" id="KN824290">
    <property type="protein sequence ID" value="KIM29074.1"/>
    <property type="molecule type" value="Genomic_DNA"/>
</dbReference>
<dbReference type="InterPro" id="IPR017871">
    <property type="entry name" value="ABC_transporter-like_CS"/>
</dbReference>
<evidence type="ECO:0000256" key="3">
    <source>
        <dbReference type="ARBA" id="ARBA00024363"/>
    </source>
</evidence>
<dbReference type="PANTHER" id="PTHR24221">
    <property type="entry name" value="ATP-BINDING CASSETTE SUB-FAMILY B"/>
    <property type="match status" value="1"/>
</dbReference>
<dbReference type="InterPro" id="IPR027417">
    <property type="entry name" value="P-loop_NTPase"/>
</dbReference>
<dbReference type="GO" id="GO:0034040">
    <property type="term" value="F:ATPase-coupled lipid transmembrane transporter activity"/>
    <property type="evidence" value="ECO:0007669"/>
    <property type="project" value="TreeGrafter"/>
</dbReference>
<keyword evidence="2" id="KW-0067">ATP-binding</keyword>
<protein>
    <recommendedName>
        <fullName evidence="5">ABC transporter domain-containing protein</fullName>
    </recommendedName>
</protein>
<organism evidence="6 7">
    <name type="scientific">Serendipita vermifera MAFF 305830</name>
    <dbReference type="NCBI Taxonomy" id="933852"/>
    <lineage>
        <taxon>Eukaryota</taxon>
        <taxon>Fungi</taxon>
        <taxon>Dikarya</taxon>
        <taxon>Basidiomycota</taxon>
        <taxon>Agaricomycotina</taxon>
        <taxon>Agaricomycetes</taxon>
        <taxon>Sebacinales</taxon>
        <taxon>Serendipitaceae</taxon>
        <taxon>Serendipita</taxon>
    </lineage>
</organism>
<dbReference type="STRING" id="933852.A0A0C3BAE0"/>
<dbReference type="InterPro" id="IPR003593">
    <property type="entry name" value="AAA+_ATPase"/>
</dbReference>